<dbReference type="Gene3D" id="3.90.190.20">
    <property type="entry name" value="Mur ligase, C-terminal domain"/>
    <property type="match status" value="1"/>
</dbReference>
<evidence type="ECO:0000259" key="18">
    <source>
        <dbReference type="Pfam" id="PF02875"/>
    </source>
</evidence>
<evidence type="ECO:0000256" key="4">
    <source>
        <dbReference type="ARBA" id="ARBA00022960"/>
    </source>
</evidence>
<dbReference type="Pfam" id="PF02875">
    <property type="entry name" value="Mur_ligase_C"/>
    <property type="match status" value="1"/>
</dbReference>
<feature type="domain" description="Mur ligase central" evidence="19">
    <location>
        <begin position="107"/>
        <end position="307"/>
    </location>
</feature>
<feature type="binding site" evidence="15">
    <location>
        <position position="379"/>
    </location>
    <ligand>
        <name>meso-2,6-diaminopimelate</name>
        <dbReference type="ChEBI" id="CHEBI:57791"/>
    </ligand>
</feature>
<dbReference type="HAMAP" id="MF_00208">
    <property type="entry name" value="MurE"/>
    <property type="match status" value="1"/>
</dbReference>
<evidence type="ECO:0000259" key="19">
    <source>
        <dbReference type="Pfam" id="PF08245"/>
    </source>
</evidence>
<feature type="binding site" evidence="15">
    <location>
        <begin position="403"/>
        <end position="406"/>
    </location>
    <ligand>
        <name>meso-2,6-diaminopimelate</name>
        <dbReference type="ChEBI" id="CHEBI:57791"/>
    </ligand>
</feature>
<evidence type="ECO:0000256" key="3">
    <source>
        <dbReference type="ARBA" id="ARBA00022618"/>
    </source>
</evidence>
<keyword evidence="4 15" id="KW-0133">Cell shape</keyword>
<feature type="domain" description="Mur ligase N-terminal catalytic" evidence="17">
    <location>
        <begin position="24"/>
        <end position="87"/>
    </location>
</feature>
<dbReference type="Pfam" id="PF08245">
    <property type="entry name" value="Mur_ligase_M"/>
    <property type="match status" value="1"/>
</dbReference>
<comment type="function">
    <text evidence="9 15">Catalyzes the addition of meso-diaminopimelic acid to the nucleotide precursor UDP-N-acetylmuramoyl-L-alanyl-D-glutamate (UMAG) in the biosynthesis of bacterial cell-wall peptidoglycan.</text>
</comment>
<comment type="PTM">
    <text evidence="15">Carboxylation is probably crucial for Mg(2+) binding and, consequently, for the gamma-phosphate positioning of ATP.</text>
</comment>
<accession>W8U5Y6</accession>
<evidence type="ECO:0000256" key="13">
    <source>
        <dbReference type="ARBA" id="ARBA00076158"/>
    </source>
</evidence>
<dbReference type="GO" id="GO:0000287">
    <property type="term" value="F:magnesium ion binding"/>
    <property type="evidence" value="ECO:0007669"/>
    <property type="project" value="UniProtKB-UniRule"/>
</dbReference>
<comment type="subcellular location">
    <subcellularLocation>
        <location evidence="15 16">Cytoplasm</location>
    </subcellularLocation>
</comment>
<evidence type="ECO:0000313" key="21">
    <source>
        <dbReference type="Proteomes" id="UP000019591"/>
    </source>
</evidence>
<keyword evidence="15" id="KW-0547">Nucleotide-binding</keyword>
<dbReference type="HOGENOM" id="CLU_022291_4_1_9"/>
<dbReference type="eggNOG" id="COG0769">
    <property type="taxonomic scope" value="Bacteria"/>
</dbReference>
<dbReference type="PATRIC" id="fig|1286171.3.peg.994"/>
<dbReference type="InterPro" id="IPR035911">
    <property type="entry name" value="MurE/MurF_N"/>
</dbReference>
<name>W8U5Y6_PEPAC</name>
<dbReference type="OrthoDB" id="9800958at2"/>
<evidence type="ECO:0000256" key="15">
    <source>
        <dbReference type="HAMAP-Rule" id="MF_00208"/>
    </source>
</evidence>
<keyword evidence="3 15" id="KW-0132">Cell division</keyword>
<comment type="catalytic activity">
    <reaction evidence="8 15">
        <text>UDP-N-acetyl-alpha-D-muramoyl-L-alanyl-D-glutamate + meso-2,6-diaminopimelate + ATP = UDP-N-acetyl-alpha-D-muramoyl-L-alanyl-gamma-D-glutamyl-meso-2,6-diaminopimelate + ADP + phosphate + H(+)</text>
        <dbReference type="Rhea" id="RHEA:23676"/>
        <dbReference type="ChEBI" id="CHEBI:15378"/>
        <dbReference type="ChEBI" id="CHEBI:30616"/>
        <dbReference type="ChEBI" id="CHEBI:43474"/>
        <dbReference type="ChEBI" id="CHEBI:57791"/>
        <dbReference type="ChEBI" id="CHEBI:83900"/>
        <dbReference type="ChEBI" id="CHEBI:83905"/>
        <dbReference type="ChEBI" id="CHEBI:456216"/>
        <dbReference type="EC" id="6.3.2.13"/>
    </reaction>
</comment>
<dbReference type="FunFam" id="3.90.190.20:FF:000006">
    <property type="entry name" value="UDP-N-acetylmuramoyl-L-alanyl-D-glutamate--2,6-diaminopimelate ligase"/>
    <property type="match status" value="1"/>
</dbReference>
<comment type="similarity">
    <text evidence="2 15">Belongs to the MurCDEF family. MurE subfamily.</text>
</comment>
<feature type="binding site" evidence="15">
    <location>
        <position position="30"/>
    </location>
    <ligand>
        <name>UDP-N-acetyl-alpha-D-muramoyl-L-alanyl-D-glutamate</name>
        <dbReference type="ChEBI" id="CHEBI:83900"/>
    </ligand>
</feature>
<evidence type="ECO:0000313" key="20">
    <source>
        <dbReference type="EMBL" id="AHM56341.1"/>
    </source>
</evidence>
<comment type="caution">
    <text evidence="15">Lacks conserved residue(s) required for the propagation of feature annotation.</text>
</comment>
<feature type="binding site" evidence="15">
    <location>
        <position position="178"/>
    </location>
    <ligand>
        <name>UDP-N-acetyl-alpha-D-muramoyl-L-alanyl-D-glutamate</name>
        <dbReference type="ChEBI" id="CHEBI:83900"/>
    </ligand>
</feature>
<feature type="binding site" evidence="15">
    <location>
        <position position="459"/>
    </location>
    <ligand>
        <name>meso-2,6-diaminopimelate</name>
        <dbReference type="ChEBI" id="CHEBI:57791"/>
    </ligand>
</feature>
<feature type="domain" description="Mur ligase C-terminal" evidence="18">
    <location>
        <begin position="330"/>
        <end position="457"/>
    </location>
</feature>
<evidence type="ECO:0000256" key="12">
    <source>
        <dbReference type="ARBA" id="ARBA00075482"/>
    </source>
</evidence>
<proteinExistence type="inferred from homology"/>
<comment type="cofactor">
    <cofactor evidence="15">
        <name>Mg(2+)</name>
        <dbReference type="ChEBI" id="CHEBI:18420"/>
    </cofactor>
</comment>
<evidence type="ECO:0000256" key="2">
    <source>
        <dbReference type="ARBA" id="ARBA00005898"/>
    </source>
</evidence>
<keyword evidence="7 15" id="KW-0961">Cell wall biogenesis/degradation</keyword>
<dbReference type="SUPFAM" id="SSF63418">
    <property type="entry name" value="MurE/MurF N-terminal domain"/>
    <property type="match status" value="1"/>
</dbReference>
<dbReference type="InterPro" id="IPR036615">
    <property type="entry name" value="Mur_ligase_C_dom_sf"/>
</dbReference>
<organism evidence="20 21">
    <name type="scientific">Peptoclostridium acidaminophilum DSM 3953</name>
    <dbReference type="NCBI Taxonomy" id="1286171"/>
    <lineage>
        <taxon>Bacteria</taxon>
        <taxon>Bacillati</taxon>
        <taxon>Bacillota</taxon>
        <taxon>Clostridia</taxon>
        <taxon>Peptostreptococcales</taxon>
        <taxon>Peptoclostridiaceae</taxon>
        <taxon>Peptoclostridium</taxon>
    </lineage>
</organism>
<dbReference type="InterPro" id="IPR005761">
    <property type="entry name" value="UDP-N-AcMur-Glu-dNH2Pim_ligase"/>
</dbReference>
<dbReference type="NCBIfam" id="TIGR01085">
    <property type="entry name" value="murE"/>
    <property type="match status" value="1"/>
</dbReference>
<feature type="binding site" evidence="15">
    <location>
        <position position="186"/>
    </location>
    <ligand>
        <name>UDP-N-acetyl-alpha-D-muramoyl-L-alanyl-D-glutamate</name>
        <dbReference type="ChEBI" id="CHEBI:83900"/>
    </ligand>
</feature>
<dbReference type="Gene3D" id="3.40.1190.10">
    <property type="entry name" value="Mur-like, catalytic domain"/>
    <property type="match status" value="1"/>
</dbReference>
<dbReference type="GO" id="GO:0005737">
    <property type="term" value="C:cytoplasm"/>
    <property type="evidence" value="ECO:0007669"/>
    <property type="project" value="UniProtKB-SubCell"/>
</dbReference>
<evidence type="ECO:0000256" key="6">
    <source>
        <dbReference type="ARBA" id="ARBA00023306"/>
    </source>
</evidence>
<dbReference type="Pfam" id="PF01225">
    <property type="entry name" value="Mur_ligase"/>
    <property type="match status" value="1"/>
</dbReference>
<dbReference type="GO" id="GO:0071555">
    <property type="term" value="P:cell wall organization"/>
    <property type="evidence" value="ECO:0007669"/>
    <property type="project" value="UniProtKB-KW"/>
</dbReference>
<dbReference type="Proteomes" id="UP000019591">
    <property type="component" value="Chromosome"/>
</dbReference>
<dbReference type="STRING" id="1286171.EAL2_c10430"/>
<keyword evidence="15 20" id="KW-0436">Ligase</keyword>
<dbReference type="NCBIfam" id="NF001124">
    <property type="entry name" value="PRK00139.1-2"/>
    <property type="match status" value="1"/>
</dbReference>
<evidence type="ECO:0000256" key="7">
    <source>
        <dbReference type="ARBA" id="ARBA00023316"/>
    </source>
</evidence>
<keyword evidence="5 15" id="KW-0573">Peptidoglycan synthesis</keyword>
<dbReference type="InterPro" id="IPR000713">
    <property type="entry name" value="Mur_ligase_N"/>
</dbReference>
<dbReference type="Gene3D" id="3.40.1390.10">
    <property type="entry name" value="MurE/MurF, N-terminal domain"/>
    <property type="match status" value="1"/>
</dbReference>
<evidence type="ECO:0000256" key="8">
    <source>
        <dbReference type="ARBA" id="ARBA00050251"/>
    </source>
</evidence>
<evidence type="ECO:0000256" key="11">
    <source>
        <dbReference type="ARBA" id="ARBA00072883"/>
    </source>
</evidence>
<reference evidence="20 21" key="1">
    <citation type="journal article" date="2014" name="Genome Announc.">
        <title>Complete Genome Sequence of Amino Acid-Utilizing Eubacterium acidaminophilum al-2 (DSM 3953).</title>
        <authorList>
            <person name="Poehlein A."/>
            <person name="Andreesen J.R."/>
            <person name="Daniel R."/>
        </authorList>
    </citation>
    <scope>NUCLEOTIDE SEQUENCE [LARGE SCALE GENOMIC DNA]</scope>
    <source>
        <strain evidence="20 21">DSM 3953</strain>
    </source>
</reference>
<dbReference type="InterPro" id="IPR004101">
    <property type="entry name" value="Mur_ligase_C"/>
</dbReference>
<dbReference type="PANTHER" id="PTHR23135">
    <property type="entry name" value="MUR LIGASE FAMILY MEMBER"/>
    <property type="match status" value="1"/>
</dbReference>
<keyword evidence="15" id="KW-0460">Magnesium</keyword>
<evidence type="ECO:0000256" key="16">
    <source>
        <dbReference type="RuleBase" id="RU004135"/>
    </source>
</evidence>
<comment type="pathway">
    <text evidence="1 15 16">Cell wall biogenesis; peptidoglycan biosynthesis.</text>
</comment>
<evidence type="ECO:0000256" key="9">
    <source>
        <dbReference type="ARBA" id="ARBA00056782"/>
    </source>
</evidence>
<dbReference type="SUPFAM" id="SSF53623">
    <property type="entry name" value="MurD-like peptide ligases, catalytic domain"/>
    <property type="match status" value="1"/>
</dbReference>
<dbReference type="KEGG" id="eac:EAL2_c10430"/>
<dbReference type="GO" id="GO:0051301">
    <property type="term" value="P:cell division"/>
    <property type="evidence" value="ECO:0007669"/>
    <property type="project" value="UniProtKB-KW"/>
</dbReference>
<dbReference type="GO" id="GO:0005524">
    <property type="term" value="F:ATP binding"/>
    <property type="evidence" value="ECO:0007669"/>
    <property type="project" value="UniProtKB-UniRule"/>
</dbReference>
<dbReference type="EC" id="6.3.2.13" evidence="10 15"/>
<evidence type="ECO:0000256" key="5">
    <source>
        <dbReference type="ARBA" id="ARBA00022984"/>
    </source>
</evidence>
<feature type="binding site" evidence="15">
    <location>
        <position position="455"/>
    </location>
    <ligand>
        <name>meso-2,6-diaminopimelate</name>
        <dbReference type="ChEBI" id="CHEBI:57791"/>
    </ligand>
</feature>
<evidence type="ECO:0000256" key="1">
    <source>
        <dbReference type="ARBA" id="ARBA00004752"/>
    </source>
</evidence>
<dbReference type="RefSeq" id="WP_025435352.1">
    <property type="nucleotide sequence ID" value="NZ_CP007452.1"/>
</dbReference>
<dbReference type="InterPro" id="IPR036565">
    <property type="entry name" value="Mur-like_cat_sf"/>
</dbReference>
<dbReference type="EMBL" id="CP007452">
    <property type="protein sequence ID" value="AHM56341.1"/>
    <property type="molecule type" value="Genomic_DNA"/>
</dbReference>
<feature type="short sequence motif" description="Meso-diaminopimelate recognition motif" evidence="15">
    <location>
        <begin position="403"/>
        <end position="406"/>
    </location>
</feature>
<keyword evidence="21" id="KW-1185">Reference proteome</keyword>
<dbReference type="GO" id="GO:0009252">
    <property type="term" value="P:peptidoglycan biosynthetic process"/>
    <property type="evidence" value="ECO:0007669"/>
    <property type="project" value="UniProtKB-UniRule"/>
</dbReference>
<feature type="binding site" evidence="15">
    <location>
        <begin position="109"/>
        <end position="115"/>
    </location>
    <ligand>
        <name>ATP</name>
        <dbReference type="ChEBI" id="CHEBI:30616"/>
    </ligand>
</feature>
<sequence>MKLSDMLSGAQIVSVSGDFETEVGSITYDSRKAGKGSLFICIKGLASDGHDYAKSAYDSGCRAFLAERELELEDACVAVVEDSRREMARAADNFYGNPSKRLDLVGVTGTNGKTTTTYLIKSALDHLGRACGLIGTIRTYTGRVDAESERTTPESIELHSHFSDMLSCGIGSCAMEVSSHSLELHRVDFCDFKYSVFTNLTQDHLDFHPDLESYMKAKEKLFYMTSKANIINIDDKHGKALYERLKALETPCVSYGIKEEADVSAKDISMDASGTSYTMVTPDFECNIEVAIPGEFTVYNTLAAASVLYLMGIGGADISSAMNSCSGVPGRFESIAGKNGVTVIVDYAHTPDALENILKTARGIAKGRVITVFGCGGDRDKTKRPIMGEISQRLSDFSVITSDNPRTEEPQMIIEDIVAGLDAQKGAFTVVVDRKEAIGTAIKMAGPHDIVIVAGKGHEDYQIIGKQKIHFDDKEVARAYLEEGK</sequence>
<evidence type="ECO:0000256" key="10">
    <source>
        <dbReference type="ARBA" id="ARBA00066633"/>
    </source>
</evidence>
<keyword evidence="6 15" id="KW-0131">Cell cycle</keyword>
<dbReference type="InterPro" id="IPR013221">
    <property type="entry name" value="Mur_ligase_cen"/>
</dbReference>
<dbReference type="SUPFAM" id="SSF53244">
    <property type="entry name" value="MurD-like peptide ligases, peptide-binding domain"/>
    <property type="match status" value="1"/>
</dbReference>
<evidence type="ECO:0000259" key="17">
    <source>
        <dbReference type="Pfam" id="PF01225"/>
    </source>
</evidence>
<dbReference type="AlphaFoldDB" id="W8U5Y6"/>
<dbReference type="GO" id="GO:0008360">
    <property type="term" value="P:regulation of cell shape"/>
    <property type="evidence" value="ECO:0007669"/>
    <property type="project" value="UniProtKB-KW"/>
</dbReference>
<dbReference type="PANTHER" id="PTHR23135:SF4">
    <property type="entry name" value="UDP-N-ACETYLMURAMOYL-L-ALANYL-D-GLUTAMATE--2,6-DIAMINOPIMELATE LIGASE MURE HOMOLOG, CHLOROPLASTIC"/>
    <property type="match status" value="1"/>
</dbReference>
<keyword evidence="15" id="KW-0963">Cytoplasm</keyword>
<dbReference type="UniPathway" id="UPA00219"/>
<protein>
    <recommendedName>
        <fullName evidence="11 15">UDP-N-acetylmuramoyl-L-alanyl-D-glutamate--2,6-diaminopimelate ligase</fullName>
        <ecNumber evidence="10 15">6.3.2.13</ecNumber>
    </recommendedName>
    <alternativeName>
        <fullName evidence="12 15">Meso-A2pm-adding enzyme</fullName>
    </alternativeName>
    <alternativeName>
        <fullName evidence="13 15">Meso-diaminopimelate-adding enzyme</fullName>
    </alternativeName>
    <alternativeName>
        <fullName evidence="14 15">UDP-MurNAc-L-Ala-D-Glu:meso-diaminopimelate ligase</fullName>
    </alternativeName>
    <alternativeName>
        <fullName evidence="15">UDP-MurNAc-tripeptide synthetase</fullName>
    </alternativeName>
    <alternativeName>
        <fullName evidence="15">UDP-N-acetylmuramyl-tripeptide synthetase</fullName>
    </alternativeName>
</protein>
<feature type="modified residue" description="N6-carboxylysine" evidence="15">
    <location>
        <position position="218"/>
    </location>
</feature>
<dbReference type="NCBIfam" id="NF001126">
    <property type="entry name" value="PRK00139.1-4"/>
    <property type="match status" value="1"/>
</dbReference>
<feature type="binding site" evidence="15">
    <location>
        <begin position="151"/>
        <end position="152"/>
    </location>
    <ligand>
        <name>UDP-N-acetyl-alpha-D-muramoyl-L-alanyl-D-glutamate</name>
        <dbReference type="ChEBI" id="CHEBI:83900"/>
    </ligand>
</feature>
<evidence type="ECO:0000256" key="14">
    <source>
        <dbReference type="ARBA" id="ARBA00081560"/>
    </source>
</evidence>
<dbReference type="GO" id="GO:0008765">
    <property type="term" value="F:UDP-N-acetylmuramoylalanyl-D-glutamate-2,6-diaminopimelate ligase activity"/>
    <property type="evidence" value="ECO:0007669"/>
    <property type="project" value="UniProtKB-UniRule"/>
</dbReference>
<gene>
    <name evidence="15 20" type="primary">murE</name>
    <name evidence="20" type="ORF">EAL2_c10430</name>
</gene>
<keyword evidence="15" id="KW-0067">ATP-binding</keyword>